<protein>
    <submittedName>
        <fullName evidence="1">Uncharacterized protein</fullName>
    </submittedName>
</protein>
<dbReference type="Proteomes" id="UP000823749">
    <property type="component" value="Chromosome 2"/>
</dbReference>
<dbReference type="EMBL" id="JACTNZ010000002">
    <property type="protein sequence ID" value="KAG5561993.1"/>
    <property type="molecule type" value="Genomic_DNA"/>
</dbReference>
<dbReference type="AlphaFoldDB" id="A0AAV6LCF6"/>
<evidence type="ECO:0000313" key="1">
    <source>
        <dbReference type="EMBL" id="KAG5561993.1"/>
    </source>
</evidence>
<organism evidence="1 2">
    <name type="scientific">Rhododendron griersonianum</name>
    <dbReference type="NCBI Taxonomy" id="479676"/>
    <lineage>
        <taxon>Eukaryota</taxon>
        <taxon>Viridiplantae</taxon>
        <taxon>Streptophyta</taxon>
        <taxon>Embryophyta</taxon>
        <taxon>Tracheophyta</taxon>
        <taxon>Spermatophyta</taxon>
        <taxon>Magnoliopsida</taxon>
        <taxon>eudicotyledons</taxon>
        <taxon>Gunneridae</taxon>
        <taxon>Pentapetalae</taxon>
        <taxon>asterids</taxon>
        <taxon>Ericales</taxon>
        <taxon>Ericaceae</taxon>
        <taxon>Ericoideae</taxon>
        <taxon>Rhodoreae</taxon>
        <taxon>Rhododendron</taxon>
    </lineage>
</organism>
<gene>
    <name evidence="1" type="ORF">RHGRI_004884</name>
</gene>
<evidence type="ECO:0000313" key="2">
    <source>
        <dbReference type="Proteomes" id="UP000823749"/>
    </source>
</evidence>
<sequence>MGHSMWPNMMPHTMRPNMAQGRSIFQFSPTFHPTGTSLNQFMPSFSSSQSLLNGQVWMGQSTIAGSQVCGEGQSSVLEVQGQYWGGP</sequence>
<comment type="caution">
    <text evidence="1">The sequence shown here is derived from an EMBL/GenBank/DDBJ whole genome shotgun (WGS) entry which is preliminary data.</text>
</comment>
<reference evidence="1" key="1">
    <citation type="submission" date="2020-08" db="EMBL/GenBank/DDBJ databases">
        <title>Plant Genome Project.</title>
        <authorList>
            <person name="Zhang R.-G."/>
        </authorList>
    </citation>
    <scope>NUCLEOTIDE SEQUENCE</scope>
    <source>
        <strain evidence="1">WSP0</strain>
        <tissue evidence="1">Leaf</tissue>
    </source>
</reference>
<proteinExistence type="predicted"/>
<keyword evidence="2" id="KW-1185">Reference proteome</keyword>
<name>A0AAV6LCF6_9ERIC</name>
<accession>A0AAV6LCF6</accession>